<evidence type="ECO:0000256" key="1">
    <source>
        <dbReference type="ARBA" id="ARBA00022729"/>
    </source>
</evidence>
<dbReference type="SMART" id="SM00700">
    <property type="entry name" value="JHBP"/>
    <property type="match status" value="1"/>
</dbReference>
<keyword evidence="1" id="KW-0732">Signal</keyword>
<sequence length="226" mass="25406">MNDPSSHWTACKRGPKHNECLRNSIQKTVPDLVKGLPNVGIMAIDPLRFSKIQIEQGTGPVSINLTLVDLEIKGLKNMIINEVKNDWKNMMLRITAPQLNLIGQYKIDGKVLILPVHGNGDSMFDLGNLTANAVFRLSEKMIAGKRHYQVKAVDVKLATQSLHLHFDNLFDGNKQLGDHFNEFINENWKEVFEELKPALEKAVKHACESTAGQFFTKVPKNEITPP</sequence>
<dbReference type="GO" id="GO:0005615">
    <property type="term" value="C:extracellular space"/>
    <property type="evidence" value="ECO:0007669"/>
    <property type="project" value="TreeGrafter"/>
</dbReference>
<evidence type="ECO:0008006" key="6">
    <source>
        <dbReference type="Google" id="ProtNLM"/>
    </source>
</evidence>
<reference evidence="4" key="1">
    <citation type="journal article" date="2021" name="Mol. Ecol. Resour.">
        <title>Apolygus lucorum genome provides insights into omnivorousness and mesophyll feeding.</title>
        <authorList>
            <person name="Liu Y."/>
            <person name="Liu H."/>
            <person name="Wang H."/>
            <person name="Huang T."/>
            <person name="Liu B."/>
            <person name="Yang B."/>
            <person name="Yin L."/>
            <person name="Li B."/>
            <person name="Zhang Y."/>
            <person name="Zhang S."/>
            <person name="Jiang F."/>
            <person name="Zhang X."/>
            <person name="Ren Y."/>
            <person name="Wang B."/>
            <person name="Wang S."/>
            <person name="Lu Y."/>
            <person name="Wu K."/>
            <person name="Fan W."/>
            <person name="Wang G."/>
        </authorList>
    </citation>
    <scope>NUCLEOTIDE SEQUENCE</scope>
    <source>
        <strain evidence="4">12Hb</strain>
    </source>
</reference>
<evidence type="ECO:0000256" key="2">
    <source>
        <dbReference type="ARBA" id="ARBA00023108"/>
    </source>
</evidence>
<keyword evidence="5" id="KW-1185">Reference proteome</keyword>
<dbReference type="FunFam" id="3.15.10.30:FF:000001">
    <property type="entry name" value="Takeout-like protein 1"/>
    <property type="match status" value="1"/>
</dbReference>
<accession>A0A8S9WTT0</accession>
<comment type="caution">
    <text evidence="4">The sequence shown here is derived from an EMBL/GenBank/DDBJ whole genome shotgun (WGS) entry which is preliminary data.</text>
</comment>
<gene>
    <name evidence="4" type="ORF">GE061_006378</name>
</gene>
<dbReference type="InterPro" id="IPR010562">
    <property type="entry name" value="Haemolymph_juvenile_hormone-bd"/>
</dbReference>
<dbReference type="PANTHER" id="PTHR11008:SF40">
    <property type="entry name" value="PROTEIN TAKEOUT"/>
    <property type="match status" value="1"/>
</dbReference>
<dbReference type="PANTHER" id="PTHR11008">
    <property type="entry name" value="PROTEIN TAKEOUT-LIKE PROTEIN"/>
    <property type="match status" value="1"/>
</dbReference>
<name>A0A8S9WTT0_APOLU</name>
<evidence type="ECO:0000313" key="4">
    <source>
        <dbReference type="EMBL" id="KAF6200077.1"/>
    </source>
</evidence>
<dbReference type="Pfam" id="PF06585">
    <property type="entry name" value="JHBP"/>
    <property type="match status" value="1"/>
</dbReference>
<keyword evidence="2" id="KW-0090">Biological rhythms</keyword>
<dbReference type="EMBL" id="WIXP02000014">
    <property type="protein sequence ID" value="KAF6200077.1"/>
    <property type="molecule type" value="Genomic_DNA"/>
</dbReference>
<comment type="similarity">
    <text evidence="3">Belongs to the TO family.</text>
</comment>
<protein>
    <recommendedName>
        <fullName evidence="6">Protein takeout</fullName>
    </recommendedName>
</protein>
<dbReference type="AlphaFoldDB" id="A0A8S9WTT0"/>
<proteinExistence type="inferred from homology"/>
<dbReference type="GO" id="GO:0007623">
    <property type="term" value="P:circadian rhythm"/>
    <property type="evidence" value="ECO:0007669"/>
    <property type="project" value="UniProtKB-ARBA"/>
</dbReference>
<organism evidence="4 5">
    <name type="scientific">Apolygus lucorum</name>
    <name type="common">Small green plant bug</name>
    <name type="synonym">Lygocoris lucorum</name>
    <dbReference type="NCBI Taxonomy" id="248454"/>
    <lineage>
        <taxon>Eukaryota</taxon>
        <taxon>Metazoa</taxon>
        <taxon>Ecdysozoa</taxon>
        <taxon>Arthropoda</taxon>
        <taxon>Hexapoda</taxon>
        <taxon>Insecta</taxon>
        <taxon>Pterygota</taxon>
        <taxon>Neoptera</taxon>
        <taxon>Paraneoptera</taxon>
        <taxon>Hemiptera</taxon>
        <taxon>Heteroptera</taxon>
        <taxon>Panheteroptera</taxon>
        <taxon>Cimicomorpha</taxon>
        <taxon>Miridae</taxon>
        <taxon>Mirini</taxon>
        <taxon>Apolygus</taxon>
    </lineage>
</organism>
<dbReference type="Gene3D" id="3.15.10.30">
    <property type="entry name" value="Haemolymph juvenile hormone binding protein"/>
    <property type="match status" value="1"/>
</dbReference>
<dbReference type="OrthoDB" id="8186595at2759"/>
<evidence type="ECO:0000256" key="3">
    <source>
        <dbReference type="ARBA" id="ARBA00060902"/>
    </source>
</evidence>
<dbReference type="Proteomes" id="UP000466442">
    <property type="component" value="Unassembled WGS sequence"/>
</dbReference>
<dbReference type="InterPro" id="IPR038606">
    <property type="entry name" value="To_sf"/>
</dbReference>
<evidence type="ECO:0000313" key="5">
    <source>
        <dbReference type="Proteomes" id="UP000466442"/>
    </source>
</evidence>